<reference evidence="1 2" key="1">
    <citation type="submission" date="2021-06" db="EMBL/GenBank/DDBJ databases">
        <title>Caerostris extrusa draft genome.</title>
        <authorList>
            <person name="Kono N."/>
            <person name="Arakawa K."/>
        </authorList>
    </citation>
    <scope>NUCLEOTIDE SEQUENCE [LARGE SCALE GENOMIC DNA]</scope>
</reference>
<dbReference type="Proteomes" id="UP001054945">
    <property type="component" value="Unassembled WGS sequence"/>
</dbReference>
<name>A0AAV4XPQ1_CAEEX</name>
<sequence>MDFNDKSSFEYKNTSIENLSEFIKKFSEENDHYSKTRHLHTFIPELFEKVLNCTNVSNFTNKDEKKEEISEKNLKLQTSMLCLEILLFKCEAIYEDLLEEFKDQLASFFNKIQDVQTVMLIEFNKFLKYKVHSDKFHLITSVSSNLNKLCELVFDLDTSIAVELYKTFIENLSLCPIPEINRGKDDARSISTAIIKIAAIFLILVICI</sequence>
<dbReference type="AlphaFoldDB" id="A0AAV4XPQ1"/>
<evidence type="ECO:0000313" key="1">
    <source>
        <dbReference type="EMBL" id="GIY96125.1"/>
    </source>
</evidence>
<proteinExistence type="predicted"/>
<gene>
    <name evidence="1" type="ORF">CEXT_226201</name>
</gene>
<accession>A0AAV4XPQ1</accession>
<evidence type="ECO:0000313" key="2">
    <source>
        <dbReference type="Proteomes" id="UP001054945"/>
    </source>
</evidence>
<comment type="caution">
    <text evidence="1">The sequence shown here is derived from an EMBL/GenBank/DDBJ whole genome shotgun (WGS) entry which is preliminary data.</text>
</comment>
<dbReference type="EMBL" id="BPLR01018010">
    <property type="protein sequence ID" value="GIY96125.1"/>
    <property type="molecule type" value="Genomic_DNA"/>
</dbReference>
<keyword evidence="2" id="KW-1185">Reference proteome</keyword>
<protein>
    <submittedName>
        <fullName evidence="1">Uncharacterized protein</fullName>
    </submittedName>
</protein>
<organism evidence="1 2">
    <name type="scientific">Caerostris extrusa</name>
    <name type="common">Bark spider</name>
    <name type="synonym">Caerostris bankana</name>
    <dbReference type="NCBI Taxonomy" id="172846"/>
    <lineage>
        <taxon>Eukaryota</taxon>
        <taxon>Metazoa</taxon>
        <taxon>Ecdysozoa</taxon>
        <taxon>Arthropoda</taxon>
        <taxon>Chelicerata</taxon>
        <taxon>Arachnida</taxon>
        <taxon>Araneae</taxon>
        <taxon>Araneomorphae</taxon>
        <taxon>Entelegynae</taxon>
        <taxon>Araneoidea</taxon>
        <taxon>Araneidae</taxon>
        <taxon>Caerostris</taxon>
    </lineage>
</organism>